<dbReference type="SMART" id="SM00895">
    <property type="entry name" value="FCD"/>
    <property type="match status" value="1"/>
</dbReference>
<dbReference type="Pfam" id="PF00392">
    <property type="entry name" value="GntR"/>
    <property type="match status" value="1"/>
</dbReference>
<dbReference type="InterPro" id="IPR036390">
    <property type="entry name" value="WH_DNA-bd_sf"/>
</dbReference>
<dbReference type="InterPro" id="IPR008920">
    <property type="entry name" value="TF_FadR/GntR_C"/>
</dbReference>
<dbReference type="InterPro" id="IPR011711">
    <property type="entry name" value="GntR_C"/>
</dbReference>
<dbReference type="SUPFAM" id="SSF46785">
    <property type="entry name" value="Winged helix' DNA-binding domain"/>
    <property type="match status" value="1"/>
</dbReference>
<protein>
    <submittedName>
        <fullName evidence="5">FCD domain-containing protein</fullName>
    </submittedName>
</protein>
<evidence type="ECO:0000259" key="4">
    <source>
        <dbReference type="PROSITE" id="PS50949"/>
    </source>
</evidence>
<evidence type="ECO:0000313" key="5">
    <source>
        <dbReference type="EMBL" id="QIN80518.1"/>
    </source>
</evidence>
<dbReference type="KEGG" id="rmar:GBA65_20615"/>
<feature type="domain" description="HTH gntR-type" evidence="4">
    <location>
        <begin position="23"/>
        <end position="90"/>
    </location>
</feature>
<dbReference type="SUPFAM" id="SSF48008">
    <property type="entry name" value="GntR ligand-binding domain-like"/>
    <property type="match status" value="1"/>
</dbReference>
<dbReference type="AlphaFoldDB" id="A0A6G8Q237"/>
<evidence type="ECO:0000256" key="3">
    <source>
        <dbReference type="ARBA" id="ARBA00023163"/>
    </source>
</evidence>
<organism evidence="5 6">
    <name type="scientific">Rubrobacter marinus</name>
    <dbReference type="NCBI Taxonomy" id="2653852"/>
    <lineage>
        <taxon>Bacteria</taxon>
        <taxon>Bacillati</taxon>
        <taxon>Actinomycetota</taxon>
        <taxon>Rubrobacteria</taxon>
        <taxon>Rubrobacterales</taxon>
        <taxon>Rubrobacteraceae</taxon>
        <taxon>Rubrobacter</taxon>
    </lineage>
</organism>
<proteinExistence type="predicted"/>
<dbReference type="Proteomes" id="UP000502706">
    <property type="component" value="Chromosome"/>
</dbReference>
<dbReference type="CDD" id="cd07377">
    <property type="entry name" value="WHTH_GntR"/>
    <property type="match status" value="1"/>
</dbReference>
<dbReference type="GO" id="GO:0003677">
    <property type="term" value="F:DNA binding"/>
    <property type="evidence" value="ECO:0007669"/>
    <property type="project" value="UniProtKB-KW"/>
</dbReference>
<dbReference type="SMART" id="SM00345">
    <property type="entry name" value="HTH_GNTR"/>
    <property type="match status" value="1"/>
</dbReference>
<keyword evidence="6" id="KW-1185">Reference proteome</keyword>
<dbReference type="Pfam" id="PF07729">
    <property type="entry name" value="FCD"/>
    <property type="match status" value="1"/>
</dbReference>
<keyword evidence="3" id="KW-0804">Transcription</keyword>
<dbReference type="Gene3D" id="1.10.10.10">
    <property type="entry name" value="Winged helix-like DNA-binding domain superfamily/Winged helix DNA-binding domain"/>
    <property type="match status" value="1"/>
</dbReference>
<keyword evidence="2" id="KW-0238">DNA-binding</keyword>
<dbReference type="InterPro" id="IPR000524">
    <property type="entry name" value="Tscrpt_reg_HTH_GntR"/>
</dbReference>
<dbReference type="InterPro" id="IPR036388">
    <property type="entry name" value="WH-like_DNA-bd_sf"/>
</dbReference>
<evidence type="ECO:0000256" key="2">
    <source>
        <dbReference type="ARBA" id="ARBA00023125"/>
    </source>
</evidence>
<gene>
    <name evidence="5" type="ORF">GBA65_20615</name>
</gene>
<name>A0A6G8Q237_9ACTN</name>
<dbReference type="PANTHER" id="PTHR43537">
    <property type="entry name" value="TRANSCRIPTIONAL REGULATOR, GNTR FAMILY"/>
    <property type="match status" value="1"/>
</dbReference>
<dbReference type="GO" id="GO:0003700">
    <property type="term" value="F:DNA-binding transcription factor activity"/>
    <property type="evidence" value="ECO:0007669"/>
    <property type="project" value="InterPro"/>
</dbReference>
<dbReference type="EMBL" id="CP045121">
    <property type="protein sequence ID" value="QIN80518.1"/>
    <property type="molecule type" value="Genomic_DNA"/>
</dbReference>
<dbReference type="PROSITE" id="PS50949">
    <property type="entry name" value="HTH_GNTR"/>
    <property type="match status" value="1"/>
</dbReference>
<sequence>MMRNDVADGGAGGRPRLGRLKLGSLADGAYEAVRGSIIRGEFGPGDRLVETRLAEEMGVSRAPVREALKRLVEEQLVVEKPRYGTFVREFTARDFADIYNLLGAIESLAARLIVRENASLEPLQALVGEMERAAREGDLVGVVDAEVRFHEELCAAAGNRYLSSVFHSLSGLVRMALSLDDATYGDLADVASEHLPLLEALGSGVEDRAVFAVQSHLHGIVGGEGITRLGGDPDAVLPPLVYPIEPDGPASRG</sequence>
<dbReference type="PANTHER" id="PTHR43537:SF45">
    <property type="entry name" value="GNTR FAMILY REGULATORY PROTEIN"/>
    <property type="match status" value="1"/>
</dbReference>
<keyword evidence="1" id="KW-0805">Transcription regulation</keyword>
<evidence type="ECO:0000313" key="6">
    <source>
        <dbReference type="Proteomes" id="UP000502706"/>
    </source>
</evidence>
<reference evidence="5 6" key="1">
    <citation type="submission" date="2019-10" db="EMBL/GenBank/DDBJ databases">
        <title>Rubrobacter sp nov SCSIO 52915 isolated from a deep-sea sediment in the South China Sea.</title>
        <authorList>
            <person name="Chen R.W."/>
        </authorList>
    </citation>
    <scope>NUCLEOTIDE SEQUENCE [LARGE SCALE GENOMIC DNA]</scope>
    <source>
        <strain evidence="5 6">SCSIO 52915</strain>
    </source>
</reference>
<accession>A0A6G8Q237</accession>
<evidence type="ECO:0000256" key="1">
    <source>
        <dbReference type="ARBA" id="ARBA00023015"/>
    </source>
</evidence>
<dbReference type="Gene3D" id="1.20.120.530">
    <property type="entry name" value="GntR ligand-binding domain-like"/>
    <property type="match status" value="1"/>
</dbReference>